<dbReference type="GO" id="GO:0019678">
    <property type="term" value="P:propionate metabolic process, methylmalonyl pathway"/>
    <property type="evidence" value="ECO:0007669"/>
    <property type="project" value="TreeGrafter"/>
</dbReference>
<dbReference type="AlphaFoldDB" id="A0A1X7IFP3"/>
<dbReference type="GO" id="GO:0004494">
    <property type="term" value="F:methylmalonyl-CoA mutase activity"/>
    <property type="evidence" value="ECO:0007669"/>
    <property type="project" value="UniProtKB-EC"/>
</dbReference>
<dbReference type="Gene3D" id="3.40.50.280">
    <property type="entry name" value="Cobalamin-binding domain"/>
    <property type="match status" value="1"/>
</dbReference>
<dbReference type="RefSeq" id="WP_159448188.1">
    <property type="nucleotide sequence ID" value="NZ_FXBB01000002.1"/>
</dbReference>
<evidence type="ECO:0000313" key="7">
    <source>
        <dbReference type="EMBL" id="SMG13543.1"/>
    </source>
</evidence>
<keyword evidence="4" id="KW-0413">Isomerase</keyword>
<accession>A0A1X7IFP3</accession>
<sequence>MDLEAQAKPRPFPPVSFDEFPPTSYEEWKAEAEAALKGAPFEKKLLTKTYEGITLEPLYMESSLEGLTLDTLPGREDYLRGTSAAGYIQRPWAIAQSCDEVLPEDSNQAVKKELAGGSNSLHLILDRATTYGTSPAWADGESEPRGLSLSTLKDVDDLMADLDLSKNGIHVYAGPSSAPLLALLAGRARSQGRASNLALWSGCVGADPIGSLAQDGSIPCPMDQLMDEAALTIHWSRKAAPGLKTVLIRGDVYHDGGANGVQELACSMATAIEYLRAMEIRGLDVDSAASAMRFSFSLGANYFMEIAKLRAARVFWSQVVRAFGGSGDSAKMDIFASTSRFTQTVYDPYVNVLRATSQAFSGVVGGTDTLWVRRFDEAIRPGTEQSRRISRNIQILLQSEFNLTQPIDPAGGSYYVEKLTSQLLESSWEAMQAIEAEGGMIKALQSGYVQREIDGVLQSRLKKLDVRSDRAVGTNMYPNVTEKPLEGTTPDLKEIAAKRAASVEGYRELTDEVHRKDKLDKVLDSMAGDPEGFMENLMETFMAGATLYEVRQVLNDGFSGDLTVEPISPHRWTERFEALRKKTEEGALAGRKVTVFLANMGPLKQHKGRADFSTSFMEVADFDVIRSDGFDSVEAAAEAAVASGATATVICSTDDTYPELVPPLAKAIKEGAPTMTVLLAGAPAPEFKESYVQAGVDDFIHVKANCYAVLESLQRAGGIA</sequence>
<evidence type="ECO:0000256" key="3">
    <source>
        <dbReference type="ARBA" id="ARBA00022628"/>
    </source>
</evidence>
<keyword evidence="5" id="KW-0170">Cobalt</keyword>
<dbReference type="CDD" id="cd03677">
    <property type="entry name" value="MM_CoA_mutase_beta"/>
    <property type="match status" value="1"/>
</dbReference>
<dbReference type="PANTHER" id="PTHR48101">
    <property type="entry name" value="METHYLMALONYL-COA MUTASE, MITOCHONDRIAL-RELATED"/>
    <property type="match status" value="1"/>
</dbReference>
<proteinExistence type="inferred from homology"/>
<reference evidence="8" key="1">
    <citation type="submission" date="2017-04" db="EMBL/GenBank/DDBJ databases">
        <authorList>
            <person name="Varghese N."/>
            <person name="Submissions S."/>
        </authorList>
    </citation>
    <scope>NUCLEOTIDE SEQUENCE [LARGE SCALE GENOMIC DNA]</scope>
    <source>
        <strain evidence="8">USBA 82</strain>
    </source>
</reference>
<evidence type="ECO:0000256" key="1">
    <source>
        <dbReference type="ARBA" id="ARBA00001922"/>
    </source>
</evidence>
<feature type="domain" description="Methylmalonyl-CoA mutase alpha/beta chain catalytic" evidence="6">
    <location>
        <begin position="48"/>
        <end position="558"/>
    </location>
</feature>
<evidence type="ECO:0000256" key="4">
    <source>
        <dbReference type="ARBA" id="ARBA00023235"/>
    </source>
</evidence>
<dbReference type="InterPro" id="IPR016176">
    <property type="entry name" value="Cbl-dep_enz_cat"/>
</dbReference>
<dbReference type="STRING" id="561720.SAMN06275492_10212"/>
<evidence type="ECO:0000313" key="8">
    <source>
        <dbReference type="Proteomes" id="UP000193355"/>
    </source>
</evidence>
<evidence type="ECO:0000256" key="2">
    <source>
        <dbReference type="ARBA" id="ARBA00008465"/>
    </source>
</evidence>
<name>A0A1X7IFP3_9BACT</name>
<dbReference type="Pfam" id="PF01642">
    <property type="entry name" value="MM_CoA_mutase"/>
    <property type="match status" value="1"/>
</dbReference>
<keyword evidence="3" id="KW-0846">Cobalamin</keyword>
<dbReference type="Proteomes" id="UP000193355">
    <property type="component" value="Unassembled WGS sequence"/>
</dbReference>
<dbReference type="SUPFAM" id="SSF51703">
    <property type="entry name" value="Cobalamin (vitamin B12)-dependent enzymes"/>
    <property type="match status" value="1"/>
</dbReference>
<dbReference type="EMBL" id="FXBB01000002">
    <property type="protein sequence ID" value="SMG13543.1"/>
    <property type="molecule type" value="Genomic_DNA"/>
</dbReference>
<dbReference type="PANTHER" id="PTHR48101:SF4">
    <property type="entry name" value="METHYLMALONYL-COA MUTASE, MITOCHONDRIAL"/>
    <property type="match status" value="1"/>
</dbReference>
<evidence type="ECO:0000256" key="5">
    <source>
        <dbReference type="ARBA" id="ARBA00023285"/>
    </source>
</evidence>
<dbReference type="Gene3D" id="3.20.20.240">
    <property type="entry name" value="Methylmalonyl-CoA mutase"/>
    <property type="match status" value="1"/>
</dbReference>
<dbReference type="SUPFAM" id="SSF52242">
    <property type="entry name" value="Cobalamin (vitamin B12)-binding domain"/>
    <property type="match status" value="1"/>
</dbReference>
<evidence type="ECO:0000259" key="6">
    <source>
        <dbReference type="Pfam" id="PF01642"/>
    </source>
</evidence>
<comment type="cofactor">
    <cofactor evidence="1">
        <name>adenosylcob(III)alamin</name>
        <dbReference type="ChEBI" id="CHEBI:18408"/>
    </cofactor>
</comment>
<organism evidence="7 8">
    <name type="scientific">Dethiosulfovibrio salsuginis</name>
    <dbReference type="NCBI Taxonomy" id="561720"/>
    <lineage>
        <taxon>Bacteria</taxon>
        <taxon>Thermotogati</taxon>
        <taxon>Synergistota</taxon>
        <taxon>Synergistia</taxon>
        <taxon>Synergistales</taxon>
        <taxon>Dethiosulfovibrionaceae</taxon>
        <taxon>Dethiosulfovibrio</taxon>
    </lineage>
</organism>
<comment type="similarity">
    <text evidence="2">Belongs to the methylmalonyl-CoA mutase family.</text>
</comment>
<keyword evidence="8" id="KW-1185">Reference proteome</keyword>
<dbReference type="GO" id="GO:0031419">
    <property type="term" value="F:cobalamin binding"/>
    <property type="evidence" value="ECO:0007669"/>
    <property type="project" value="UniProtKB-KW"/>
</dbReference>
<gene>
    <name evidence="7" type="ORF">SAMN06275492_10212</name>
</gene>
<dbReference type="InterPro" id="IPR006099">
    <property type="entry name" value="MeMalonylCoA_mutase_a/b_cat"/>
</dbReference>
<dbReference type="OrthoDB" id="9762378at2"/>
<dbReference type="GO" id="GO:0005737">
    <property type="term" value="C:cytoplasm"/>
    <property type="evidence" value="ECO:0007669"/>
    <property type="project" value="TreeGrafter"/>
</dbReference>
<dbReference type="GO" id="GO:0046872">
    <property type="term" value="F:metal ion binding"/>
    <property type="evidence" value="ECO:0007669"/>
    <property type="project" value="InterPro"/>
</dbReference>
<dbReference type="InterPro" id="IPR036724">
    <property type="entry name" value="Cobalamin-bd_sf"/>
</dbReference>
<protein>
    <submittedName>
        <fullName evidence="7">Methylmalonyl-CoA mutase</fullName>
    </submittedName>
</protein>